<dbReference type="Gene3D" id="3.40.50.150">
    <property type="entry name" value="Vaccinia Virus protein VP39"/>
    <property type="match status" value="1"/>
</dbReference>
<gene>
    <name evidence="3" type="ORF">MF672_037160</name>
</gene>
<proteinExistence type="predicted"/>
<evidence type="ECO:0000313" key="4">
    <source>
        <dbReference type="Proteomes" id="UP001317259"/>
    </source>
</evidence>
<reference evidence="3 4" key="1">
    <citation type="submission" date="2022-04" db="EMBL/GenBank/DDBJ databases">
        <title>Genome draft of Actinomadura sp. ATCC 31491.</title>
        <authorList>
            <person name="Shi X."/>
            <person name="Du Y."/>
        </authorList>
    </citation>
    <scope>NUCLEOTIDE SEQUENCE [LARGE SCALE GENOMIC DNA]</scope>
    <source>
        <strain evidence="3 4">ATCC 31491</strain>
    </source>
</reference>
<dbReference type="GO" id="GO:0008168">
    <property type="term" value="F:methyltransferase activity"/>
    <property type="evidence" value="ECO:0007669"/>
    <property type="project" value="UniProtKB-KW"/>
</dbReference>
<organism evidence="3 4">
    <name type="scientific">Actinomadura luzonensis</name>
    <dbReference type="NCBI Taxonomy" id="2805427"/>
    <lineage>
        <taxon>Bacteria</taxon>
        <taxon>Bacillati</taxon>
        <taxon>Actinomycetota</taxon>
        <taxon>Actinomycetes</taxon>
        <taxon>Streptosporangiales</taxon>
        <taxon>Thermomonosporaceae</taxon>
        <taxon>Actinomadura</taxon>
    </lineage>
</organism>
<accession>A0ABT0G456</accession>
<evidence type="ECO:0000256" key="1">
    <source>
        <dbReference type="SAM" id="MobiDB-lite"/>
    </source>
</evidence>
<dbReference type="RefSeq" id="WP_242383622.1">
    <property type="nucleotide sequence ID" value="NZ_JAKRKC020000002.1"/>
</dbReference>
<dbReference type="PANTHER" id="PTHR42912:SF93">
    <property type="entry name" value="N6-ADENOSINE-METHYLTRANSFERASE TMT1A"/>
    <property type="match status" value="1"/>
</dbReference>
<dbReference type="InterPro" id="IPR050508">
    <property type="entry name" value="Methyltransf_Superfamily"/>
</dbReference>
<keyword evidence="3" id="KW-0489">Methyltransferase</keyword>
<dbReference type="GO" id="GO:0032259">
    <property type="term" value="P:methylation"/>
    <property type="evidence" value="ECO:0007669"/>
    <property type="project" value="UniProtKB-KW"/>
</dbReference>
<dbReference type="Proteomes" id="UP001317259">
    <property type="component" value="Unassembled WGS sequence"/>
</dbReference>
<evidence type="ECO:0000313" key="3">
    <source>
        <dbReference type="EMBL" id="MCK2219387.1"/>
    </source>
</evidence>
<dbReference type="Pfam" id="PF08241">
    <property type="entry name" value="Methyltransf_11"/>
    <property type="match status" value="1"/>
</dbReference>
<dbReference type="CDD" id="cd02440">
    <property type="entry name" value="AdoMet_MTases"/>
    <property type="match status" value="1"/>
</dbReference>
<keyword evidence="4" id="KW-1185">Reference proteome</keyword>
<dbReference type="InterPro" id="IPR013216">
    <property type="entry name" value="Methyltransf_11"/>
</dbReference>
<keyword evidence="3" id="KW-0808">Transferase</keyword>
<name>A0ABT0G456_9ACTN</name>
<sequence length="303" mass="31756">MIYEHPLAYVLGLEGVALLRAFTGHHDRAFVEARLAEIRGLLDDDRLASDGVEVARVDTVEGYRIWSATYDGPNATFALDEPVVAAILDELPTGVALDAGCGTGRVAAALAARGHRVIGVDSSPDMLDRARARVPGGDFRLGDLRRLPLPDGAADLVVCSLALTHVPALGPVLAEFARVLRPGGHVVVSDVHPEGVARGVVPPVRRADGAPARVATYRHPIGDYVRAALAAGLRVRRCEEPPLPDPGPAAEADPGPPAGAGAGREPGPWDTWPWSLAGLVPEAARAALAGTPAVVVWHLQRET</sequence>
<protein>
    <submittedName>
        <fullName evidence="3">Methyltransferase domain-containing protein</fullName>
    </submittedName>
</protein>
<dbReference type="PANTHER" id="PTHR42912">
    <property type="entry name" value="METHYLTRANSFERASE"/>
    <property type="match status" value="1"/>
</dbReference>
<evidence type="ECO:0000259" key="2">
    <source>
        <dbReference type="Pfam" id="PF08241"/>
    </source>
</evidence>
<comment type="caution">
    <text evidence="3">The sequence shown here is derived from an EMBL/GenBank/DDBJ whole genome shotgun (WGS) entry which is preliminary data.</text>
</comment>
<dbReference type="SUPFAM" id="SSF53335">
    <property type="entry name" value="S-adenosyl-L-methionine-dependent methyltransferases"/>
    <property type="match status" value="1"/>
</dbReference>
<feature type="region of interest" description="Disordered" evidence="1">
    <location>
        <begin position="238"/>
        <end position="270"/>
    </location>
</feature>
<dbReference type="InterPro" id="IPR029063">
    <property type="entry name" value="SAM-dependent_MTases_sf"/>
</dbReference>
<dbReference type="EMBL" id="JAKRKC020000002">
    <property type="protein sequence ID" value="MCK2219387.1"/>
    <property type="molecule type" value="Genomic_DNA"/>
</dbReference>
<feature type="domain" description="Methyltransferase type 11" evidence="2">
    <location>
        <begin position="97"/>
        <end position="188"/>
    </location>
</feature>